<dbReference type="GO" id="GO:0005737">
    <property type="term" value="C:cytoplasm"/>
    <property type="evidence" value="ECO:0007669"/>
    <property type="project" value="TreeGrafter"/>
</dbReference>
<dbReference type="Gene3D" id="3.60.130.10">
    <property type="entry name" value="Clavaminate synthase-like"/>
    <property type="match status" value="1"/>
</dbReference>
<dbReference type="InterPro" id="IPR042098">
    <property type="entry name" value="TauD-like_sf"/>
</dbReference>
<dbReference type="GO" id="GO:0046872">
    <property type="term" value="F:metal ion binding"/>
    <property type="evidence" value="ECO:0007669"/>
    <property type="project" value="UniProtKB-KW"/>
</dbReference>
<dbReference type="RefSeq" id="WP_074204518.1">
    <property type="nucleotide sequence ID" value="NZ_FSQW01000001.1"/>
</dbReference>
<proteinExistence type="inferred from homology"/>
<dbReference type="InterPro" id="IPR051323">
    <property type="entry name" value="AtsK-like"/>
</dbReference>
<dbReference type="SUPFAM" id="SSF51197">
    <property type="entry name" value="Clavaminate synthase-like"/>
    <property type="match status" value="1"/>
</dbReference>
<dbReference type="STRING" id="1123272.SAMN02745824_1628"/>
<evidence type="ECO:0000256" key="2">
    <source>
        <dbReference type="ARBA" id="ARBA00022723"/>
    </source>
</evidence>
<organism evidence="7 8">
    <name type="scientific">Parasphingorhabdus marina DSM 22363</name>
    <dbReference type="NCBI Taxonomy" id="1123272"/>
    <lineage>
        <taxon>Bacteria</taxon>
        <taxon>Pseudomonadati</taxon>
        <taxon>Pseudomonadota</taxon>
        <taxon>Alphaproteobacteria</taxon>
        <taxon>Sphingomonadales</taxon>
        <taxon>Sphingomonadaceae</taxon>
        <taxon>Parasphingorhabdus</taxon>
    </lineage>
</organism>
<keyword evidence="2" id="KW-0479">Metal-binding</keyword>
<dbReference type="PANTHER" id="PTHR30468">
    <property type="entry name" value="ALPHA-KETOGLUTARATE-DEPENDENT SULFONATE DIOXYGENASE"/>
    <property type="match status" value="1"/>
</dbReference>
<evidence type="ECO:0000256" key="1">
    <source>
        <dbReference type="ARBA" id="ARBA00005896"/>
    </source>
</evidence>
<evidence type="ECO:0000313" key="7">
    <source>
        <dbReference type="EMBL" id="SIN66536.1"/>
    </source>
</evidence>
<keyword evidence="8" id="KW-1185">Reference proteome</keyword>
<evidence type="ECO:0000313" key="8">
    <source>
        <dbReference type="Proteomes" id="UP000185192"/>
    </source>
</evidence>
<accession>A0A1N6D754</accession>
<dbReference type="InterPro" id="IPR003819">
    <property type="entry name" value="TauD/TfdA-like"/>
</dbReference>
<dbReference type="PANTHER" id="PTHR30468:SF1">
    <property type="entry name" value="ALPHA-KETOGLUTARATE-DEPENDENT SULFONATE DIOXYGENASE"/>
    <property type="match status" value="1"/>
</dbReference>
<comment type="similarity">
    <text evidence="1">Belongs to the TfdA dioxygenase family.</text>
</comment>
<keyword evidence="5" id="KW-0408">Iron</keyword>
<dbReference type="Proteomes" id="UP000185192">
    <property type="component" value="Unassembled WGS sequence"/>
</dbReference>
<evidence type="ECO:0000256" key="3">
    <source>
        <dbReference type="ARBA" id="ARBA00022964"/>
    </source>
</evidence>
<dbReference type="OrthoDB" id="7209371at2"/>
<dbReference type="Pfam" id="PF02668">
    <property type="entry name" value="TauD"/>
    <property type="match status" value="1"/>
</dbReference>
<name>A0A1N6D754_9SPHN</name>
<dbReference type="EMBL" id="FSQW01000001">
    <property type="protein sequence ID" value="SIN66536.1"/>
    <property type="molecule type" value="Genomic_DNA"/>
</dbReference>
<gene>
    <name evidence="7" type="ORF">SAMN02745824_1628</name>
</gene>
<evidence type="ECO:0000256" key="5">
    <source>
        <dbReference type="ARBA" id="ARBA00023004"/>
    </source>
</evidence>
<feature type="domain" description="TauD/TfdA-like" evidence="6">
    <location>
        <begin position="13"/>
        <end position="267"/>
    </location>
</feature>
<evidence type="ECO:0000256" key="4">
    <source>
        <dbReference type="ARBA" id="ARBA00023002"/>
    </source>
</evidence>
<sequence>MKLTPYSEGCGMVVGDVQLAEIDNAALADLKAAFVEHGLLFFRDQDLPPEEHHRFATRFGDIVLNKFFKPSDAHPEIAEVRKTKDQQMNIGGGWHTDHSYDAEPALGSILVARTLPDSGGDTRFANLAAAYDALSDGLKRTLEGLRAIHSNRHIYGEDGYYRKTDLAQTLGGMDRVGDAIHPAVIRHPESGRKILYVNPGHTIGFEDWTREESFALLNHLYKHVDQPAFTCQFAWQPGSVAFWDNRSTWHFANNDYPGQERLMHRITLAGGALAGV</sequence>
<dbReference type="AlphaFoldDB" id="A0A1N6D754"/>
<keyword evidence="3 7" id="KW-0223">Dioxygenase</keyword>
<dbReference type="GO" id="GO:0000908">
    <property type="term" value="F:taurine dioxygenase activity"/>
    <property type="evidence" value="ECO:0007669"/>
    <property type="project" value="TreeGrafter"/>
</dbReference>
<dbReference type="GO" id="GO:0006790">
    <property type="term" value="P:sulfur compound metabolic process"/>
    <property type="evidence" value="ECO:0007669"/>
    <property type="project" value="TreeGrafter"/>
</dbReference>
<reference evidence="8" key="1">
    <citation type="submission" date="2016-11" db="EMBL/GenBank/DDBJ databases">
        <authorList>
            <person name="Varghese N."/>
            <person name="Submissions S."/>
        </authorList>
    </citation>
    <scope>NUCLEOTIDE SEQUENCE [LARGE SCALE GENOMIC DNA]</scope>
    <source>
        <strain evidence="8">DSM 22363</strain>
    </source>
</reference>
<protein>
    <submittedName>
        <fullName evidence="7">Taurine dioxygenase</fullName>
    </submittedName>
</protein>
<keyword evidence="4" id="KW-0560">Oxidoreductase</keyword>
<evidence type="ECO:0000259" key="6">
    <source>
        <dbReference type="Pfam" id="PF02668"/>
    </source>
</evidence>